<organism evidence="1">
    <name type="scientific">marine sediment metagenome</name>
    <dbReference type="NCBI Taxonomy" id="412755"/>
    <lineage>
        <taxon>unclassified sequences</taxon>
        <taxon>metagenomes</taxon>
        <taxon>ecological metagenomes</taxon>
    </lineage>
</organism>
<protein>
    <submittedName>
        <fullName evidence="1">Uncharacterized protein</fullName>
    </submittedName>
</protein>
<proteinExistence type="predicted"/>
<reference evidence="1" key="1">
    <citation type="journal article" date="2014" name="Front. Microbiol.">
        <title>High frequency of phylogenetically diverse reductive dehalogenase-homologous genes in deep subseafloor sedimentary metagenomes.</title>
        <authorList>
            <person name="Kawai M."/>
            <person name="Futagami T."/>
            <person name="Toyoda A."/>
            <person name="Takaki Y."/>
            <person name="Nishi S."/>
            <person name="Hori S."/>
            <person name="Arai W."/>
            <person name="Tsubouchi T."/>
            <person name="Morono Y."/>
            <person name="Uchiyama I."/>
            <person name="Ito T."/>
            <person name="Fujiyama A."/>
            <person name="Inagaki F."/>
            <person name="Takami H."/>
        </authorList>
    </citation>
    <scope>NUCLEOTIDE SEQUENCE</scope>
    <source>
        <strain evidence="1">Expedition CK06-06</strain>
    </source>
</reference>
<feature type="non-terminal residue" evidence="1">
    <location>
        <position position="1"/>
    </location>
</feature>
<comment type="caution">
    <text evidence="1">The sequence shown here is derived from an EMBL/GenBank/DDBJ whole genome shotgun (WGS) entry which is preliminary data.</text>
</comment>
<evidence type="ECO:0000313" key="1">
    <source>
        <dbReference type="EMBL" id="GAJ19178.1"/>
    </source>
</evidence>
<name>X1UNX2_9ZZZZ</name>
<dbReference type="EMBL" id="BARW01036606">
    <property type="protein sequence ID" value="GAJ19178.1"/>
    <property type="molecule type" value="Genomic_DNA"/>
</dbReference>
<accession>X1UNX2</accession>
<gene>
    <name evidence="1" type="ORF">S12H4_56772</name>
</gene>
<sequence length="123" mass="14349">LLIAADEVCPQPQTREHLAALNIENFLSFLDKRIMEEVFYEFKEIKNDTDLSIDVKIEIILHFLAKAKDTLILYETKQLITKPINFNNDSNVIDSLQKIFDKVDTSIRFIKGKIREIFLSYSP</sequence>
<dbReference type="AlphaFoldDB" id="X1UNX2"/>